<protein>
    <recommendedName>
        <fullName evidence="2">Leucine-rich repeat-containing protein 51</fullName>
    </recommendedName>
</protein>
<feature type="region of interest" description="Disordered" evidence="6">
    <location>
        <begin position="1"/>
        <end position="20"/>
    </location>
</feature>
<organism evidence="7 8">
    <name type="scientific">Crassostrea virginica</name>
    <name type="common">Eastern oyster</name>
    <dbReference type="NCBI Taxonomy" id="6565"/>
    <lineage>
        <taxon>Eukaryota</taxon>
        <taxon>Metazoa</taxon>
        <taxon>Spiralia</taxon>
        <taxon>Lophotrochozoa</taxon>
        <taxon>Mollusca</taxon>
        <taxon>Bivalvia</taxon>
        <taxon>Autobranchia</taxon>
        <taxon>Pteriomorphia</taxon>
        <taxon>Ostreida</taxon>
        <taxon>Ostreoidea</taxon>
        <taxon>Ostreidae</taxon>
        <taxon>Crassostrea</taxon>
    </lineage>
</organism>
<dbReference type="GO" id="GO:0005737">
    <property type="term" value="C:cytoplasm"/>
    <property type="evidence" value="ECO:0007669"/>
    <property type="project" value="UniProtKB-SubCell"/>
</dbReference>
<keyword evidence="7" id="KW-1185">Reference proteome</keyword>
<dbReference type="Proteomes" id="UP000694844">
    <property type="component" value="Chromosome 3"/>
</dbReference>
<dbReference type="RefSeq" id="XP_022328040.1">
    <property type="nucleotide sequence ID" value="XM_022472332.1"/>
</dbReference>
<comment type="subcellular location">
    <subcellularLocation>
        <location evidence="1">Cytoplasm</location>
    </subcellularLocation>
</comment>
<evidence type="ECO:0000256" key="6">
    <source>
        <dbReference type="SAM" id="MobiDB-lite"/>
    </source>
</evidence>
<dbReference type="AlphaFoldDB" id="A0A8B8DKB3"/>
<dbReference type="PANTHER" id="PTHR46545:SF1">
    <property type="entry name" value="LEUCINE-RICH REPEAT-CONTAINING PROTEIN 51"/>
    <property type="match status" value="1"/>
</dbReference>
<dbReference type="PANTHER" id="PTHR46545">
    <property type="entry name" value="LEUCINE-RICH REPEAT-CONTAINING PROTEIN 51"/>
    <property type="match status" value="1"/>
</dbReference>
<dbReference type="OrthoDB" id="676979at2759"/>
<evidence type="ECO:0000313" key="9">
    <source>
        <dbReference type="RefSeq" id="XP_022328040.1"/>
    </source>
</evidence>
<dbReference type="PROSITE" id="PS51450">
    <property type="entry name" value="LRR"/>
    <property type="match status" value="1"/>
</dbReference>
<evidence type="ECO:0000256" key="2">
    <source>
        <dbReference type="ARBA" id="ARBA00014223"/>
    </source>
</evidence>
<evidence type="ECO:0000313" key="7">
    <source>
        <dbReference type="Proteomes" id="UP000694844"/>
    </source>
</evidence>
<keyword evidence="4" id="KW-0433">Leucine-rich repeat</keyword>
<sequence length="208" mass="23462">MSASVVPYTPKKKSDALPSIDATNEIQDPLDFSFCRLNKVEDALDEEPRLSPRKDHASVSDSGKSLSRCLRLNNNSLQSIERLGEIINAKFESPKNIAWIDLSFNELTTVDPVLLEFSELQILYLHGNQIADIKEVGKLSGLKKLRKLTLHGNPLEKAKGYKFQVLAMIPQLQAIDFGRVTKCDRKTSEVWNNLNNAPKKKKEKIEDD</sequence>
<evidence type="ECO:0000313" key="8">
    <source>
        <dbReference type="RefSeq" id="XP_022328039.1"/>
    </source>
</evidence>
<evidence type="ECO:0000256" key="3">
    <source>
        <dbReference type="ARBA" id="ARBA00022490"/>
    </source>
</evidence>
<dbReference type="KEGG" id="cvn:111127239"/>
<dbReference type="Gene3D" id="3.80.10.10">
    <property type="entry name" value="Ribonuclease Inhibitor"/>
    <property type="match status" value="1"/>
</dbReference>
<dbReference type="RefSeq" id="XP_022328039.1">
    <property type="nucleotide sequence ID" value="XM_022472331.1"/>
</dbReference>
<reference evidence="8 9" key="1">
    <citation type="submission" date="2025-04" db="UniProtKB">
        <authorList>
            <consortium name="RefSeq"/>
        </authorList>
    </citation>
    <scope>IDENTIFICATION</scope>
    <source>
        <tissue evidence="8 9">Whole sample</tissue>
    </source>
</reference>
<dbReference type="KEGG" id="cvn:111127238"/>
<evidence type="ECO:0000256" key="1">
    <source>
        <dbReference type="ARBA" id="ARBA00004496"/>
    </source>
</evidence>
<dbReference type="Pfam" id="PF13855">
    <property type="entry name" value="LRR_8"/>
    <property type="match status" value="1"/>
</dbReference>
<proteinExistence type="predicted"/>
<gene>
    <name evidence="8" type="primary">LOC111127238</name>
    <name evidence="9" type="synonym">LOC111127239</name>
</gene>
<dbReference type="SUPFAM" id="SSF52075">
    <property type="entry name" value="Outer arm dynein light chain 1"/>
    <property type="match status" value="1"/>
</dbReference>
<name>A0A8B8DKB3_CRAVI</name>
<dbReference type="GeneID" id="111127238"/>
<dbReference type="InterPro" id="IPR032675">
    <property type="entry name" value="LRR_dom_sf"/>
</dbReference>
<keyword evidence="5" id="KW-0677">Repeat</keyword>
<keyword evidence="3" id="KW-0963">Cytoplasm</keyword>
<evidence type="ECO:0000256" key="5">
    <source>
        <dbReference type="ARBA" id="ARBA00022737"/>
    </source>
</evidence>
<evidence type="ECO:0000256" key="4">
    <source>
        <dbReference type="ARBA" id="ARBA00022614"/>
    </source>
</evidence>
<accession>A0A8B8DKB3</accession>
<dbReference type="InterPro" id="IPR001611">
    <property type="entry name" value="Leu-rich_rpt"/>
</dbReference>